<reference evidence="2" key="1">
    <citation type="submission" date="2018-04" db="EMBL/GenBank/DDBJ databases">
        <title>Whole genome sequencing of Hypsizygus marmoreus.</title>
        <authorList>
            <person name="Choi I.-G."/>
            <person name="Min B."/>
            <person name="Kim J.-G."/>
            <person name="Kim S."/>
            <person name="Oh Y.-L."/>
            <person name="Kong W.-S."/>
            <person name="Park H."/>
            <person name="Jeong J."/>
            <person name="Song E.-S."/>
        </authorList>
    </citation>
    <scope>NUCLEOTIDE SEQUENCE [LARGE SCALE GENOMIC DNA]</scope>
    <source>
        <strain evidence="2">51987-8</strain>
    </source>
</reference>
<protein>
    <submittedName>
        <fullName evidence="2">Uncharacterized protein</fullName>
    </submittedName>
</protein>
<dbReference type="PANTHER" id="PTHR46579:SF2">
    <property type="entry name" value="C2H2-TYPE DOMAIN-CONTAINING PROTEIN"/>
    <property type="match status" value="1"/>
</dbReference>
<dbReference type="InParanoid" id="A0A369JZL0"/>
<dbReference type="Proteomes" id="UP000076154">
    <property type="component" value="Unassembled WGS sequence"/>
</dbReference>
<gene>
    <name evidence="2" type="ORF">Hypma_005517</name>
</gene>
<dbReference type="PANTHER" id="PTHR46579">
    <property type="entry name" value="F5/8 TYPE C DOMAIN-CONTAINING PROTEIN-RELATED"/>
    <property type="match status" value="1"/>
</dbReference>
<accession>A0A369JZL0</accession>
<feature type="compositionally biased region" description="Polar residues" evidence="1">
    <location>
        <begin position="226"/>
        <end position="235"/>
    </location>
</feature>
<dbReference type="EMBL" id="LUEZ02000025">
    <property type="protein sequence ID" value="RDB26670.1"/>
    <property type="molecule type" value="Genomic_DNA"/>
</dbReference>
<comment type="caution">
    <text evidence="2">The sequence shown here is derived from an EMBL/GenBank/DDBJ whole genome shotgun (WGS) entry which is preliminary data.</text>
</comment>
<sequence length="292" mass="33829">MTPGPNEPTAEQLQHYLKIIVDDLVKLYEEGIVYSIPGSSQEYLARDGETHRKHCYEWKSLETESAHAEFFSKYGARWTELARLTYFDLVRYTVVDPMHNFLLGIVKTQWYSQWIKTNTLRASTDKKPREVELIHQFLENFESPLWAGRLPLHVGEPAGGSLTADEYKFAMTALWAIIIPVVWETFLGEAHSDFQAAEKRYEKAFEKYKTDLSAWTKAQGKKMRSKTTPTASVDKQPNPPNPPSPRMHEDEPYNFLRLSTCLKIFMGSSVHEENIPRAVELLEEYLLYLTQF</sequence>
<name>A0A369JZL0_HYPMA</name>
<proteinExistence type="predicted"/>
<keyword evidence="3" id="KW-1185">Reference proteome</keyword>
<evidence type="ECO:0000313" key="2">
    <source>
        <dbReference type="EMBL" id="RDB26670.1"/>
    </source>
</evidence>
<organism evidence="2 3">
    <name type="scientific">Hypsizygus marmoreus</name>
    <name type="common">White beech mushroom</name>
    <name type="synonym">Agaricus marmoreus</name>
    <dbReference type="NCBI Taxonomy" id="39966"/>
    <lineage>
        <taxon>Eukaryota</taxon>
        <taxon>Fungi</taxon>
        <taxon>Dikarya</taxon>
        <taxon>Basidiomycota</taxon>
        <taxon>Agaricomycotina</taxon>
        <taxon>Agaricomycetes</taxon>
        <taxon>Agaricomycetidae</taxon>
        <taxon>Agaricales</taxon>
        <taxon>Tricholomatineae</taxon>
        <taxon>Lyophyllaceae</taxon>
        <taxon>Hypsizygus</taxon>
    </lineage>
</organism>
<evidence type="ECO:0000313" key="3">
    <source>
        <dbReference type="Proteomes" id="UP000076154"/>
    </source>
</evidence>
<dbReference type="STRING" id="39966.A0A369JZL0"/>
<feature type="region of interest" description="Disordered" evidence="1">
    <location>
        <begin position="219"/>
        <end position="250"/>
    </location>
</feature>
<evidence type="ECO:0000256" key="1">
    <source>
        <dbReference type="SAM" id="MobiDB-lite"/>
    </source>
</evidence>
<dbReference type="AlphaFoldDB" id="A0A369JZL0"/>
<dbReference type="OrthoDB" id="3239894at2759"/>